<proteinExistence type="predicted"/>
<dbReference type="AlphaFoldDB" id="A0A086P835"/>
<dbReference type="Gene3D" id="3.40.50.300">
    <property type="entry name" value="P-loop containing nucleotide triphosphate hydrolases"/>
    <property type="match status" value="1"/>
</dbReference>
<dbReference type="EMBL" id="JFZA02000024">
    <property type="protein sequence ID" value="KFG89553.1"/>
    <property type="molecule type" value="Genomic_DNA"/>
</dbReference>
<feature type="domain" description="NadR/Ttd14 AAA" evidence="1">
    <location>
        <begin position="9"/>
        <end position="171"/>
    </location>
</feature>
<evidence type="ECO:0000313" key="3">
    <source>
        <dbReference type="Proteomes" id="UP000024284"/>
    </source>
</evidence>
<keyword evidence="3" id="KW-1185">Reference proteome</keyword>
<dbReference type="STRING" id="76947.GCA_002080435_04247"/>
<gene>
    <name evidence="2" type="ORF">BV98_002671</name>
</gene>
<dbReference type="eggNOG" id="COG3911">
    <property type="taxonomic scope" value="Bacteria"/>
</dbReference>
<dbReference type="RefSeq" id="WP_037466930.1">
    <property type="nucleotide sequence ID" value="NZ_BCZD01000033.1"/>
</dbReference>
<dbReference type="InterPro" id="IPR027417">
    <property type="entry name" value="P-loop_NTPase"/>
</dbReference>
<dbReference type="InterPro" id="IPR038727">
    <property type="entry name" value="NadR/Ttd14_AAA_dom"/>
</dbReference>
<dbReference type="Proteomes" id="UP000024284">
    <property type="component" value="Unassembled WGS sequence"/>
</dbReference>
<dbReference type="SUPFAM" id="SSF52540">
    <property type="entry name" value="P-loop containing nucleoside triphosphate hydrolases"/>
    <property type="match status" value="1"/>
</dbReference>
<protein>
    <submittedName>
        <fullName evidence="2">ATPase</fullName>
    </submittedName>
</protein>
<dbReference type="PATRIC" id="fig|1219045.3.peg.2705"/>
<comment type="caution">
    <text evidence="2">The sequence shown here is derived from an EMBL/GenBank/DDBJ whole genome shotgun (WGS) entry which is preliminary data.</text>
</comment>
<dbReference type="Pfam" id="PF13521">
    <property type="entry name" value="AAA_28"/>
    <property type="match status" value="1"/>
</dbReference>
<evidence type="ECO:0000259" key="1">
    <source>
        <dbReference type="Pfam" id="PF13521"/>
    </source>
</evidence>
<organism evidence="2 3">
    <name type="scientific">Sphingobium herbicidovorans (strain ATCC 700291 / DSM 11019 / CCUG 56400 / KCTC 2939 / LMG 18315 / NBRC 16415 / MH)</name>
    <name type="common">Sphingomonas herbicidovorans</name>
    <dbReference type="NCBI Taxonomy" id="1219045"/>
    <lineage>
        <taxon>Bacteria</taxon>
        <taxon>Pseudomonadati</taxon>
        <taxon>Pseudomonadota</taxon>
        <taxon>Alphaproteobacteria</taxon>
        <taxon>Sphingomonadales</taxon>
        <taxon>Sphingomonadaceae</taxon>
        <taxon>Sphingobium</taxon>
    </lineage>
</organism>
<evidence type="ECO:0000313" key="2">
    <source>
        <dbReference type="EMBL" id="KFG89553.1"/>
    </source>
</evidence>
<sequence>MVDRPDFHIITGGPGSGKTSLIEALAAQGVHHMPEAGRAIIRDQVAIGGAALPWANHAAYAELMLGWELRSWHEAHDRAGPVIFDRGVPDVIGYLHLCSLPVSAHVSQAADLFRYQRRVFIAPPWREIFGQDAERKQDWAEAQATYEAMVTVYASLGYELVKLPLAPVSERARFVRARMGEQDG</sequence>
<dbReference type="OrthoDB" id="5638848at2"/>
<name>A0A086P835_SPHHM</name>
<reference evidence="2" key="1">
    <citation type="submission" date="2014-08" db="EMBL/GenBank/DDBJ databases">
        <title>Draft genome sequences of Sphingobium herbicidovorans.</title>
        <authorList>
            <person name="Gan H.M."/>
            <person name="Gan H.Y."/>
            <person name="Savka M.A."/>
        </authorList>
    </citation>
    <scope>NUCLEOTIDE SEQUENCE [LARGE SCALE GENOMIC DNA]</scope>
    <source>
        <strain evidence="2">NBRC 16415</strain>
    </source>
</reference>
<accession>A0A086P835</accession>